<sequence length="329" mass="36599">MAQRSLDAFVAFLVSYFCYLPTSEALRYLHAAKADLLVAVRLVEMDRCTCAFDVGSPTARTALRCAALAAGFVSSDPDPDPDPEKLVSSTLSLASQAGKVSKILSSYPDRLCVAAIEQLRNLLVQGNPQCVNSRELMMFAASRLHPHRSDSPQFSTLKDIVTPTRRTQSLQRVLLDRIHGFYLEALALLPRDELRHHYHRSLVKAGHLYGPFDPVSNIIVTTIWYCATYPWPEEQQFESDMIGRRALIRAERRFLAGLVSGLRAFFGGNHLSDLDAICHHLHANANLGSAVEALQLTCLKDQVYSGHPPSACRMPSDLYRIIHNNKNGL</sequence>
<protein>
    <recommendedName>
        <fullName evidence="1">PIR2-like helical domain-containing protein</fullName>
    </recommendedName>
</protein>
<name>A0AAV5D2U2_ELECO</name>
<feature type="domain" description="PIR2-like helical" evidence="1">
    <location>
        <begin position="176"/>
        <end position="292"/>
    </location>
</feature>
<keyword evidence="3" id="KW-1185">Reference proteome</keyword>
<dbReference type="InterPro" id="IPR046527">
    <property type="entry name" value="PIR2-like_helical"/>
</dbReference>
<evidence type="ECO:0000259" key="1">
    <source>
        <dbReference type="Pfam" id="PF20235"/>
    </source>
</evidence>
<reference evidence="2" key="1">
    <citation type="journal article" date="2018" name="DNA Res.">
        <title>Multiple hybrid de novo genome assembly of finger millet, an orphan allotetraploid crop.</title>
        <authorList>
            <person name="Hatakeyama M."/>
            <person name="Aluri S."/>
            <person name="Balachadran M.T."/>
            <person name="Sivarajan S.R."/>
            <person name="Patrignani A."/>
            <person name="Gruter S."/>
            <person name="Poveda L."/>
            <person name="Shimizu-Inatsugi R."/>
            <person name="Baeten J."/>
            <person name="Francoijs K.J."/>
            <person name="Nataraja K.N."/>
            <person name="Reddy Y.A.N."/>
            <person name="Phadnis S."/>
            <person name="Ravikumar R.L."/>
            <person name="Schlapbach R."/>
            <person name="Sreeman S.M."/>
            <person name="Shimizu K.K."/>
        </authorList>
    </citation>
    <scope>NUCLEOTIDE SEQUENCE</scope>
</reference>
<dbReference type="PANTHER" id="PTHR33120:SF59">
    <property type="entry name" value="EXPRESSED PROTEIN"/>
    <property type="match status" value="1"/>
</dbReference>
<evidence type="ECO:0000313" key="2">
    <source>
        <dbReference type="EMBL" id="GJN04668.1"/>
    </source>
</evidence>
<dbReference type="Pfam" id="PF20235">
    <property type="entry name" value="PIR2-like_helical"/>
    <property type="match status" value="2"/>
</dbReference>
<dbReference type="AlphaFoldDB" id="A0AAV5D2U2"/>
<evidence type="ECO:0000313" key="3">
    <source>
        <dbReference type="Proteomes" id="UP001054889"/>
    </source>
</evidence>
<dbReference type="EMBL" id="BQKI01000011">
    <property type="protein sequence ID" value="GJN04668.1"/>
    <property type="molecule type" value="Genomic_DNA"/>
</dbReference>
<dbReference type="Proteomes" id="UP001054889">
    <property type="component" value="Unassembled WGS sequence"/>
</dbReference>
<reference evidence="2" key="2">
    <citation type="submission" date="2021-12" db="EMBL/GenBank/DDBJ databases">
        <title>Resequencing data analysis of finger millet.</title>
        <authorList>
            <person name="Hatakeyama M."/>
            <person name="Aluri S."/>
            <person name="Balachadran M.T."/>
            <person name="Sivarajan S.R."/>
            <person name="Poveda L."/>
            <person name="Shimizu-Inatsugi R."/>
            <person name="Schlapbach R."/>
            <person name="Sreeman S.M."/>
            <person name="Shimizu K.K."/>
        </authorList>
    </citation>
    <scope>NUCLEOTIDE SEQUENCE</scope>
</reference>
<organism evidence="2 3">
    <name type="scientific">Eleusine coracana subsp. coracana</name>
    <dbReference type="NCBI Taxonomy" id="191504"/>
    <lineage>
        <taxon>Eukaryota</taxon>
        <taxon>Viridiplantae</taxon>
        <taxon>Streptophyta</taxon>
        <taxon>Embryophyta</taxon>
        <taxon>Tracheophyta</taxon>
        <taxon>Spermatophyta</taxon>
        <taxon>Magnoliopsida</taxon>
        <taxon>Liliopsida</taxon>
        <taxon>Poales</taxon>
        <taxon>Poaceae</taxon>
        <taxon>PACMAD clade</taxon>
        <taxon>Chloridoideae</taxon>
        <taxon>Cynodonteae</taxon>
        <taxon>Eleusininae</taxon>
        <taxon>Eleusine</taxon>
    </lineage>
</organism>
<proteinExistence type="predicted"/>
<feature type="domain" description="PIR2-like helical" evidence="1">
    <location>
        <begin position="1"/>
        <end position="44"/>
    </location>
</feature>
<dbReference type="PANTHER" id="PTHR33120">
    <property type="entry name" value="EXPRESSED PROTEIN-RELATED"/>
    <property type="match status" value="1"/>
</dbReference>
<gene>
    <name evidence="2" type="primary">ga22233</name>
    <name evidence="2" type="ORF">PR202_ga22233</name>
</gene>
<comment type="caution">
    <text evidence="2">The sequence shown here is derived from an EMBL/GenBank/DDBJ whole genome shotgun (WGS) entry which is preliminary data.</text>
</comment>
<accession>A0AAV5D2U2</accession>